<reference evidence="31" key="1">
    <citation type="submission" date="2020-05" db="UniProtKB">
        <authorList>
            <consortium name="EnsemblMetazoa"/>
        </authorList>
    </citation>
    <scope>IDENTIFICATION</scope>
    <source>
        <strain evidence="31">Jacobina</strain>
    </source>
</reference>
<dbReference type="Gene3D" id="3.20.20.140">
    <property type="entry name" value="Metal-dependent hydrolases"/>
    <property type="match status" value="1"/>
</dbReference>
<feature type="domain" description="ATP-grasp" evidence="29">
    <location>
        <begin position="1041"/>
        <end position="1232"/>
    </location>
</feature>
<keyword evidence="17" id="KW-0511">Multifunctional enzyme</keyword>
<sequence length="3707" mass="411251">MPVSCGNELEESAKASLVLQDGTILHGESFGHCGDVDGEVVFTTSMVGYTEQMSDPSFEGQILVFTYPLIGNYGIPCGKKTDQWGLLEFFESTFNCAAIVVGEYCRAPSHWLKSKTLDEWMQDKKIPGISGVDTRLLTKKIRESGVLLGRIVQGKADESSPKASFSDPNATNLVDKVSLKAPKTFNPDGKIRICAIDCGLKFNQIRCLAKRGARVDVVPWNHPIDGKNFDGLFLSNGPGDPSMCKETIENIRKFLNNSERVKPIFGICLGHQLLSLAIGCKTKKMKYGNRGVNLPCLHHDTGKCFMTSQNHGYAVDADTLPADWEVLFTNVNDQSNEGIVHKTLPYFSTQFHPEHFGGPKIWKFSLMSSSGSFRREFRAKPTKVLILGSGGLSIGQAGEFDYSGSQAIKALREEKIQTILINPNIATVQTSKGMADKVYFLPITPEYVEQVIKAERPSGVLLSFGGQTGLNCGVELDKLGIFRKYNVKILGTPIQSIIMTEDREIFAQHMEMIGEKVAPSEIAHNVDECLRSAKRLGYPVMIRAAFSLGGLGSGFANNEAELRNLANQALAHSSQLIIDKSLRGWKEVEYEVVRDAFDNCITVCNMENVDPLGIHTGESIVVAPCQTLNNREWNMLRTCALKAIRHLGVVGECNIQYALNPNSEEYFIIEVNARLSRSSALASKATGYPLAYVAAKLALGKSLHELRNSVTGVTTACFEPSLDYLVVKAPRWDLSKFARVTRKIGSSMKSVGEVMSIGRNFEEAFQKALRMVDDSVPGFDPYLKPVNDAELMEPTDKRMFHLAAAIKAGYSVDKLYELTKIDRFFLEKMKRIIDYTTFLERQSSSSLNGEMLMHAKKMGFSDKQIAKAIKSTELAVRKLRSEKNIVPFCKQIDTVAGEWPAATNYLYLTYHGMEADLEFPGGFTIVVGSGVYRIGSSVEFDWCAVNCLMELRKMGVKTIMINYNPETVSTDYDMCDRLYFEEITFEVVMNIYEMEHPDGIILCVGGQQSNNIAMDLHLAHANVLGTSPEAVDRAENRFKFSRALDTKGILQPRWKELTNFDEALEFCKEVGYPCLVRPSYVLSGAAMNVAHSDKDLEAYLSAASEVNKDHPVVISKFIMEAKEIDVDAVARDGEILCLAISEHVENAGVHSGDATLVTPPQDINDETLAKIREIANDIAKLLDVSGPMNMQLIAKNNELKVIECNVRVSRSFPFVSKTLGHNFIETATKVIMNVPVEPVDVLKGCGKVGVKVPQFSFSRLAGADVMLGVEMASTGEVACFGDNRYEAYLKGMLSTGFKIPQKAILLSIGSYKHKMELIPSVRTLVKMGYKLYGSMGTADFYAEQGIKIEPVQWTFDSVASEEQKSDVGELKELSAFLSSENFDLVINIPMSGGGARRVSSFITHGYRTRRLAVDHSIPLVTDVKCTKMLVEAMRQVGGAPRLKTHTDCMMSLNLVKLPGFIDVHTHVREPGNTNKEDYRTCTAAALAGGITMILAMPNTNPCVTDKKTFEMVKELAKANARCDYAIYVGASSDNYNSIYECAAEVSVPLAIHAEKAAVGTMIFLSSIVDRPIHICHVARKEEIHLIRVAKEKGLKVTCEVCPHHLFLSRDDIPRIGEKLSEVRPVLCSKEDQRALWDNLDVIDIFATDHAPHTFEEKTRSENGLPGFPILETILPLLLNAVSEGRLTLEDIVKRFHLNPKKIFNLPDQPNTYVEVDMDETWEIPKFTKYCKSQWTPFHGMKIRGKVHRVVLRGEVAYVDGEVLALPGFGENVRTWPRRPNLDVQLPYRCQTDVSDTSDVQINDIFSKLLAEPRHDHRSVSPMQRHRLDSTSGHGGHGQSFAGKHILSVSMFSKEQLNDIFNLAQTLKAKVNKEPMLRLGGHVVYIDETSSSVAKGESLEDSITTMSGYSDVIVLRHPEPGAAARAGRVCRKPIINAGDGVGEHPSQALLDIFTIREEIGTVNGLTITMVGDLKNGRTVHSLARLLTLYNVQLRYVSPPSLAMPEKVTQYVASKGITQKTYNSLEEVLPETDVLYMTRIQKERFSSEDEYNKACGHFIVTPQVMTAAKRRMIVMHPLPRIFEISQEFDNDPRAAYFRQAENGLYDLPTDLDFEDTMGVCNLVLNDGTILHGESFGYRGDVDGEVVFTTSMVGYTEQMSDPSFEGQILVFTYPLIGNYGIPCDKKTDQWGLLEFFESTFNCAAIVVGEYCRAPSHWLKSKTLDEWMQDKKIPGISGVDTRLLTKKIRESGVLLGRIVQGKADENSTKASFSDPNATNLVDKVSLKAPKTFNPDGKIRICAIDCGLKFNQIRCLAKRGARVDVVPWNHPIDGKNFDGLFLSNGPGDPSMCKETIENIRKFLNNSERVKPIFGICLGHQLLSLAIGCKTKKMKYGNRGVNLPCLHHDTGKCFMTSQNHGYAVDADTLPADWEVLFTNVNDQSNEGIVHKTLPYFSTQFHPEHFGGPEDLEILFDVFLRLVQEGIQGKVGCAKDELIASLSSPIPDAIERPTKVLILGSGGLSIGQAGEFDYSSSQAIKALREEKIQTILINPNIATVQTSKGMADKVYFLPITPEYVEQVIKAERPSGVLLSFGGQTGLNCGVELDKLGIFRKYNVKILGTPIQSIIMTEDREIFAQHMEMIGEKVAPSEIAHNVDECLRSAKRLGYPVMIRAAFSLGGLGSGFANNEAELRNLANQALAHSSQLIIDKSLRGWKEVEYEVVRDAFDNCITVCNMENVDPLGIHTGESIVVAPCQTLNNREWNMLRTCALKAIRHLGVVGECNIQYALNPNSEEYFIIEVNARLSRSSALASKATGYPLAYVAAKLAHGKSLHELRNSVTGVTTACFEPSLDYLVVKAPRWDLSKFARVTRKIGSSMKSVGEVMSIGRNFEEAFQKALRMVDDSVPGFDPYLKPVNDAELMEPTDKRMFHLAAAIKADYSVDKLYELTKIDRFFLEKMKRIIDYTTFLERQSSSSLNGEMLMHAKKMGFSDKQIAKAIKSTELAVRKLRSERNIVPFCKQIDTVAGEWPAATNYLYLTYHGMEADLEFPGGFTIVVGSGVYRIGSSVEFDWCAVNCLMELRKMGVKTIMINYNPETVSTDYDMCDRLYFEEITFEVVMNIYEMEQPYGIILCMGGQQPNNIAMNLFLAHARILGTCPEKIDKAENRFKFSRALDTKGILQPRWKELTNFDEALEFCKEVGYPCLVRPSYVLSGAAMNVAHSDKDLEAYLSAASEVNKDHPVVISKFIMEAKEIDVDAVARDGEILCLAISEHVENAGVHSGDATLVTPPQDINDETLAKIREIANDIAKLLDVSGPMNMQLIAKNNELKVIECNVRVSRSFPFVSKTLGHNFIETATKVIMNKLVSPVDVVRGSVKIGVKVPQFSFSRLAGADVMLGVEMASTGEVACFGDNRYEAYLKGMLSTGFKIPKKAILLSIGRHRHKMELLPSVKTLQEMGYKLYASMDSADFYSQQGIKINPVRWEFDSVASCSEQKSDVDEIKELSDFLSSENFDLVINIPMSSGGARRVSSFITHGYRTRRLAVDHSVPLITDVKCAKMFIEALRRCGGKAPLLRHHTDCLNKLRQLPGFIDVHTHVREPGNTNKEDYEDAVIHFGVEQDVKSDTGSFLRGDLLQNLTSPDAAILLAMRSRGLSPCSVLGKKDGQEDAEMAGASGSSVQKPRIPDNFQKSSSTASSSSSTTSTVPKWFKMSK</sequence>
<dbReference type="NCBIfam" id="NF009475">
    <property type="entry name" value="PRK12838.1"/>
    <property type="match status" value="2"/>
</dbReference>
<dbReference type="NCBIfam" id="NF009455">
    <property type="entry name" value="PRK12815.1"/>
    <property type="match status" value="2"/>
</dbReference>
<dbReference type="Pfam" id="PF02729">
    <property type="entry name" value="OTCace_N"/>
    <property type="match status" value="1"/>
</dbReference>
<dbReference type="SUPFAM" id="SSF51556">
    <property type="entry name" value="Metallo-dependent hydrolases"/>
    <property type="match status" value="1"/>
</dbReference>
<dbReference type="InterPro" id="IPR036897">
    <property type="entry name" value="CarbamoylP_synth_lsu_oligo_sf"/>
</dbReference>
<dbReference type="InterPro" id="IPR011761">
    <property type="entry name" value="ATP-grasp"/>
</dbReference>
<evidence type="ECO:0000256" key="14">
    <source>
        <dbReference type="ARBA" id="ARBA00022840"/>
    </source>
</evidence>
<dbReference type="Gene3D" id="3.40.50.1370">
    <property type="entry name" value="Aspartate/ornithine carbamoyltransferase"/>
    <property type="match status" value="2"/>
</dbReference>
<dbReference type="SMART" id="SM01096">
    <property type="entry name" value="CPSase_L_D3"/>
    <property type="match status" value="2"/>
</dbReference>
<dbReference type="GO" id="GO:0004151">
    <property type="term" value="F:dihydroorotase activity"/>
    <property type="evidence" value="ECO:0007669"/>
    <property type="project" value="UniProtKB-EC"/>
</dbReference>
<dbReference type="PRINTS" id="PR00098">
    <property type="entry name" value="CPSASE"/>
</dbReference>
<keyword evidence="6" id="KW-0021">Allosteric enzyme</keyword>
<comment type="catalytic activity">
    <reaction evidence="23">
        <text>(S)-dihydroorotate + H2O = N-carbamoyl-L-aspartate + H(+)</text>
        <dbReference type="Rhea" id="RHEA:24296"/>
        <dbReference type="ChEBI" id="CHEBI:15377"/>
        <dbReference type="ChEBI" id="CHEBI:15378"/>
        <dbReference type="ChEBI" id="CHEBI:30864"/>
        <dbReference type="ChEBI" id="CHEBI:32814"/>
        <dbReference type="EC" id="3.5.2.3"/>
    </reaction>
</comment>
<evidence type="ECO:0000256" key="9">
    <source>
        <dbReference type="ARBA" id="ARBA00022723"/>
    </source>
</evidence>
<keyword evidence="11 27" id="KW-0547">Nucleotide-binding</keyword>
<dbReference type="PRINTS" id="PR00100">
    <property type="entry name" value="AOTCASE"/>
</dbReference>
<dbReference type="InterPro" id="IPR016185">
    <property type="entry name" value="PreATP-grasp_dom_sf"/>
</dbReference>
<keyword evidence="8" id="KW-0808">Transferase</keyword>
<dbReference type="Gene3D" id="3.30.470.20">
    <property type="entry name" value="ATP-grasp fold, B domain"/>
    <property type="match status" value="4"/>
</dbReference>
<feature type="domain" description="MGS-like" evidence="30">
    <location>
        <begin position="3422"/>
        <end position="3582"/>
    </location>
</feature>
<dbReference type="VEuPathDB" id="VectorBase:LLOJ009278"/>
<comment type="cofactor">
    <cofactor evidence="1">
        <name>Zn(2+)</name>
        <dbReference type="ChEBI" id="CHEBI:29105"/>
    </cofactor>
</comment>
<dbReference type="PROSITE" id="PS00867">
    <property type="entry name" value="CPSASE_2"/>
    <property type="match status" value="4"/>
</dbReference>
<dbReference type="VEuPathDB" id="VectorBase:LLONM1_003031"/>
<dbReference type="EMBL" id="AJWK01032045">
    <property type="status" value="NOT_ANNOTATED_CDS"/>
    <property type="molecule type" value="Genomic_DNA"/>
</dbReference>
<dbReference type="GO" id="GO:0005524">
    <property type="term" value="F:ATP binding"/>
    <property type="evidence" value="ECO:0007669"/>
    <property type="project" value="UniProtKB-UniRule"/>
</dbReference>
<dbReference type="VEuPathDB" id="VectorBase:LLONM1_000899"/>
<evidence type="ECO:0000259" key="29">
    <source>
        <dbReference type="PROSITE" id="PS50975"/>
    </source>
</evidence>
<dbReference type="Pfam" id="PF00117">
    <property type="entry name" value="GATase"/>
    <property type="match status" value="2"/>
</dbReference>
<evidence type="ECO:0000313" key="31">
    <source>
        <dbReference type="EnsemblMetazoa" id="LLOJ009278-PA"/>
    </source>
</evidence>
<evidence type="ECO:0000256" key="10">
    <source>
        <dbReference type="ARBA" id="ARBA00022737"/>
    </source>
</evidence>
<dbReference type="PANTHER" id="PTHR11405:SF5">
    <property type="entry name" value="CAD PROTEIN"/>
    <property type="match status" value="1"/>
</dbReference>
<dbReference type="FunFam" id="3.20.20.140:FF:000036">
    <property type="entry name" value="Carbamoyl-phosphate synthase large chain"/>
    <property type="match status" value="1"/>
</dbReference>
<evidence type="ECO:0000256" key="4">
    <source>
        <dbReference type="ARBA" id="ARBA00004880"/>
    </source>
</evidence>
<dbReference type="UniPathway" id="UPA00070">
    <property type="reaction ID" value="UER00115"/>
</dbReference>
<evidence type="ECO:0000256" key="13">
    <source>
        <dbReference type="ARBA" id="ARBA00022833"/>
    </source>
</evidence>
<keyword evidence="14 27" id="KW-0067">ATP-binding</keyword>
<dbReference type="InterPro" id="IPR029062">
    <property type="entry name" value="Class_I_gatase-like"/>
</dbReference>
<comment type="catalytic activity">
    <reaction evidence="25">
        <text>carbamoyl phosphate + L-aspartate = N-carbamoyl-L-aspartate + phosphate + H(+)</text>
        <dbReference type="Rhea" id="RHEA:20013"/>
        <dbReference type="ChEBI" id="CHEBI:15378"/>
        <dbReference type="ChEBI" id="CHEBI:29991"/>
        <dbReference type="ChEBI" id="CHEBI:32814"/>
        <dbReference type="ChEBI" id="CHEBI:43474"/>
        <dbReference type="ChEBI" id="CHEBI:58228"/>
        <dbReference type="EC" id="2.1.3.2"/>
    </reaction>
</comment>
<feature type="compositionally biased region" description="Low complexity" evidence="28">
    <location>
        <begin position="3685"/>
        <end position="3698"/>
    </location>
</feature>
<dbReference type="SMART" id="SM01097">
    <property type="entry name" value="CPSase_sm_chain"/>
    <property type="match status" value="2"/>
</dbReference>
<feature type="domain" description="ATP-grasp" evidence="29">
    <location>
        <begin position="2632"/>
        <end position="2824"/>
    </location>
</feature>
<dbReference type="PRINTS" id="PR00101">
    <property type="entry name" value="ATCASE"/>
</dbReference>
<evidence type="ECO:0000256" key="2">
    <source>
        <dbReference type="ARBA" id="ARBA00004812"/>
    </source>
</evidence>
<dbReference type="InterPro" id="IPR002082">
    <property type="entry name" value="Asp_carbamoyltransf"/>
</dbReference>
<evidence type="ECO:0000256" key="15">
    <source>
        <dbReference type="ARBA" id="ARBA00022962"/>
    </source>
</evidence>
<dbReference type="FunFam" id="3.40.50.20:FF:000012">
    <property type="entry name" value="Carbamoyl-phosphate synthase 1, mitochondrial"/>
    <property type="match status" value="1"/>
</dbReference>
<dbReference type="Pfam" id="PF02786">
    <property type="entry name" value="CPSase_L_D2"/>
    <property type="match status" value="4"/>
</dbReference>
<evidence type="ECO:0000256" key="25">
    <source>
        <dbReference type="ARBA" id="ARBA00048859"/>
    </source>
</evidence>
<dbReference type="FunFam" id="3.40.50.1370:FF:000002">
    <property type="entry name" value="Aspartate carbamoyltransferase 2"/>
    <property type="match status" value="1"/>
</dbReference>
<comment type="similarity">
    <text evidence="19">In the C-terminal section; belongs to the aspartate/ornithine carbamoyltransferase superfamily. ATCase family.</text>
</comment>
<keyword evidence="32" id="KW-1185">Reference proteome</keyword>
<keyword evidence="7" id="KW-0436">Ligase</keyword>
<feature type="region of interest" description="Disordered" evidence="28">
    <location>
        <begin position="3652"/>
        <end position="3707"/>
    </location>
</feature>
<evidence type="ECO:0000256" key="19">
    <source>
        <dbReference type="ARBA" id="ARBA00043979"/>
    </source>
</evidence>
<dbReference type="EMBL" id="AJWK01032044">
    <property type="status" value="NOT_ANNOTATED_CDS"/>
    <property type="molecule type" value="Genomic_DNA"/>
</dbReference>
<evidence type="ECO:0000256" key="6">
    <source>
        <dbReference type="ARBA" id="ARBA00022533"/>
    </source>
</evidence>
<dbReference type="GO" id="GO:0006541">
    <property type="term" value="P:glutamine metabolic process"/>
    <property type="evidence" value="ECO:0007669"/>
    <property type="project" value="InterPro"/>
</dbReference>
<dbReference type="SUPFAM" id="SSF52317">
    <property type="entry name" value="Class I glutamine amidotransferase-like"/>
    <property type="match status" value="2"/>
</dbReference>
<dbReference type="SUPFAM" id="SSF56059">
    <property type="entry name" value="Glutathione synthetase ATP-binding domain-like"/>
    <property type="match status" value="4"/>
</dbReference>
<dbReference type="Pfam" id="PF02142">
    <property type="entry name" value="MGS"/>
    <property type="match status" value="2"/>
</dbReference>
<dbReference type="FunFam" id="1.10.1030.10:FF:000001">
    <property type="entry name" value="Carbamoyl-phosphate synthase large chain"/>
    <property type="match status" value="2"/>
</dbReference>
<dbReference type="Gene3D" id="3.40.50.20">
    <property type="match status" value="4"/>
</dbReference>
<comment type="pathway">
    <text evidence="2">Pyrimidine metabolism; UMP biosynthesis via de novo pathway; (S)-dihydroorotate from bicarbonate: step 1/3.</text>
</comment>
<dbReference type="InterPro" id="IPR002474">
    <property type="entry name" value="CarbamoylP_synth_ssu_N"/>
</dbReference>
<dbReference type="Pfam" id="PF00185">
    <property type="entry name" value="OTCace"/>
    <property type="match status" value="1"/>
</dbReference>
<feature type="domain" description="ATP-grasp" evidence="29">
    <location>
        <begin position="3166"/>
        <end position="3357"/>
    </location>
</feature>
<dbReference type="FunFam" id="3.40.50.20:FF:000001">
    <property type="entry name" value="Carbamoyl-phosphate synthase large chain"/>
    <property type="match status" value="1"/>
</dbReference>
<dbReference type="InterPro" id="IPR006132">
    <property type="entry name" value="Asp/Orn_carbamoyltranf_P-bd"/>
</dbReference>
<dbReference type="Pfam" id="PF01979">
    <property type="entry name" value="Amidohydro_1"/>
    <property type="match status" value="1"/>
</dbReference>
<dbReference type="GO" id="GO:0005951">
    <property type="term" value="C:carbamoyl-phosphate synthase complex"/>
    <property type="evidence" value="ECO:0007669"/>
    <property type="project" value="TreeGrafter"/>
</dbReference>
<dbReference type="SMART" id="SM00851">
    <property type="entry name" value="MGS"/>
    <property type="match status" value="2"/>
</dbReference>
<dbReference type="GO" id="GO:0004359">
    <property type="term" value="F:glutaminase activity"/>
    <property type="evidence" value="ECO:0007669"/>
    <property type="project" value="UniProtKB-EC"/>
</dbReference>
<comment type="similarity">
    <text evidence="20">In the N-terminal section; belongs to the CarA family.</text>
</comment>
<dbReference type="FunFam" id="3.40.50.1380:FF:000005">
    <property type="entry name" value="CAD protein-like isoform X1"/>
    <property type="match status" value="2"/>
</dbReference>
<dbReference type="Pfam" id="PF02787">
    <property type="entry name" value="CPSase_L_D3"/>
    <property type="match status" value="2"/>
</dbReference>
<dbReference type="FunFam" id="3.40.50.20:FF:000002">
    <property type="entry name" value="Carbamoyl-phosphate synthase large chain"/>
    <property type="match status" value="2"/>
</dbReference>
<dbReference type="InterPro" id="IPR017926">
    <property type="entry name" value="GATASE"/>
</dbReference>
<dbReference type="InterPro" id="IPR011607">
    <property type="entry name" value="MGS-like_dom"/>
</dbReference>
<dbReference type="HAMAP" id="MF_01209">
    <property type="entry name" value="CPSase_S_chain"/>
    <property type="match status" value="2"/>
</dbReference>
<dbReference type="PRINTS" id="PR00099">
    <property type="entry name" value="CPSGATASE"/>
</dbReference>
<dbReference type="GO" id="GO:0006526">
    <property type="term" value="P:L-arginine biosynthetic process"/>
    <property type="evidence" value="ECO:0007669"/>
    <property type="project" value="TreeGrafter"/>
</dbReference>
<dbReference type="InterPro" id="IPR006680">
    <property type="entry name" value="Amidohydro-rel"/>
</dbReference>
<dbReference type="NCBIfam" id="TIGR01368">
    <property type="entry name" value="CPSaseIIsmall"/>
    <property type="match status" value="2"/>
</dbReference>
<dbReference type="FunFam" id="3.30.470.20:FF:000004">
    <property type="entry name" value="Carbamoyl-phosphate synthase (glutamine-hydrolyzing)"/>
    <property type="match status" value="2"/>
</dbReference>
<dbReference type="InterPro" id="IPR005480">
    <property type="entry name" value="CPSase_lsu_oligo"/>
</dbReference>
<evidence type="ECO:0000256" key="20">
    <source>
        <dbReference type="ARBA" id="ARBA00043984"/>
    </source>
</evidence>
<dbReference type="FunFam" id="3.40.50.880:FF:000006">
    <property type="entry name" value="Carbamoyl-phosphate synthase 1, mitochondrial"/>
    <property type="match status" value="1"/>
</dbReference>
<dbReference type="CDD" id="cd01423">
    <property type="entry name" value="MGS_CPS_I_III"/>
    <property type="match status" value="2"/>
</dbReference>
<comment type="pathway">
    <text evidence="4">Pyrimidine metabolism; UMP biosynthesis via de novo pathway; (S)-dihydroorotate from bicarbonate: step 3/3.</text>
</comment>
<dbReference type="SUPFAM" id="SSF52440">
    <property type="entry name" value="PreATP-grasp domain"/>
    <property type="match status" value="4"/>
</dbReference>
<dbReference type="SUPFAM" id="SSF51338">
    <property type="entry name" value="Composite domain of metallo-dependent hydrolases"/>
    <property type="match status" value="1"/>
</dbReference>
<comment type="catalytic activity">
    <reaction evidence="26">
        <text>L-glutamine + H2O = L-glutamate + NH4(+)</text>
        <dbReference type="Rhea" id="RHEA:15889"/>
        <dbReference type="ChEBI" id="CHEBI:15377"/>
        <dbReference type="ChEBI" id="CHEBI:28938"/>
        <dbReference type="ChEBI" id="CHEBI:29985"/>
        <dbReference type="ChEBI" id="CHEBI:58359"/>
        <dbReference type="EC" id="3.5.1.2"/>
    </reaction>
</comment>
<dbReference type="InterPro" id="IPR035686">
    <property type="entry name" value="CPSase_GATase1"/>
</dbReference>
<dbReference type="GO" id="GO:0046872">
    <property type="term" value="F:metal ion binding"/>
    <property type="evidence" value="ECO:0007669"/>
    <property type="project" value="UniProtKB-KW"/>
</dbReference>
<dbReference type="InterPro" id="IPR005483">
    <property type="entry name" value="CPSase_dom"/>
</dbReference>
<comment type="catalytic activity">
    <reaction evidence="22">
        <text>hydrogencarbonate + NH4(+) + 2 ATP = carbamoyl phosphate + 2 ADP + phosphate + 2 H(+)</text>
        <dbReference type="Rhea" id="RHEA:18029"/>
        <dbReference type="ChEBI" id="CHEBI:15378"/>
        <dbReference type="ChEBI" id="CHEBI:17544"/>
        <dbReference type="ChEBI" id="CHEBI:28938"/>
        <dbReference type="ChEBI" id="CHEBI:30616"/>
        <dbReference type="ChEBI" id="CHEBI:43474"/>
        <dbReference type="ChEBI" id="CHEBI:58228"/>
        <dbReference type="ChEBI" id="CHEBI:456216"/>
        <dbReference type="EC" id="6.3.4.16"/>
    </reaction>
</comment>
<dbReference type="PANTHER" id="PTHR11405">
    <property type="entry name" value="CARBAMOYLTRANSFERASE FAMILY MEMBER"/>
    <property type="match status" value="1"/>
</dbReference>
<dbReference type="InterPro" id="IPR005479">
    <property type="entry name" value="CPAse_ATP-bd"/>
</dbReference>
<dbReference type="FunFam" id="3.30.470.20:FF:000001">
    <property type="entry name" value="Carbamoyl-phosphate synthase large chain"/>
    <property type="match status" value="2"/>
</dbReference>
<evidence type="ECO:0000256" key="7">
    <source>
        <dbReference type="ARBA" id="ARBA00022598"/>
    </source>
</evidence>
<keyword evidence="10" id="KW-0677">Repeat</keyword>
<accession>A0A1B0CW94</accession>
<dbReference type="InterPro" id="IPR006131">
    <property type="entry name" value="Asp_carbamoyltransf_Asp/Orn-bd"/>
</dbReference>
<dbReference type="InterPro" id="IPR036480">
    <property type="entry name" value="CarbP_synth_ssu_N_sf"/>
</dbReference>
<feature type="domain" description="ATP-grasp" evidence="29">
    <location>
        <begin position="507"/>
        <end position="699"/>
    </location>
</feature>
<evidence type="ECO:0000256" key="1">
    <source>
        <dbReference type="ARBA" id="ARBA00001947"/>
    </source>
</evidence>
<dbReference type="InterPro" id="IPR036901">
    <property type="entry name" value="Asp/Orn_carbamoylTrfase_sf"/>
</dbReference>
<dbReference type="InterPro" id="IPR011059">
    <property type="entry name" value="Metal-dep_hydrolase_composite"/>
</dbReference>
<comment type="similarity">
    <text evidence="21">In the 2nd section; belongs to the CarB family.</text>
</comment>
<dbReference type="GO" id="GO:0006207">
    <property type="term" value="P:'de novo' pyrimidine nucleobase biosynthetic process"/>
    <property type="evidence" value="ECO:0007669"/>
    <property type="project" value="InterPro"/>
</dbReference>
<dbReference type="GO" id="GO:0004088">
    <property type="term" value="F:carbamoyl-phosphate synthase (glutamine-hydrolyzing) activity"/>
    <property type="evidence" value="ECO:0007669"/>
    <property type="project" value="UniProtKB-EC"/>
</dbReference>
<evidence type="ECO:0000256" key="22">
    <source>
        <dbReference type="ARBA" id="ARBA00047359"/>
    </source>
</evidence>
<dbReference type="Gene3D" id="3.40.50.880">
    <property type="match status" value="2"/>
</dbReference>
<evidence type="ECO:0000256" key="18">
    <source>
        <dbReference type="ARBA" id="ARBA00043968"/>
    </source>
</evidence>
<feature type="region of interest" description="Disordered" evidence="28">
    <location>
        <begin position="1815"/>
        <end position="1837"/>
    </location>
</feature>
<comment type="catalytic activity">
    <reaction evidence="24">
        <text>hydrogencarbonate + L-glutamine + 2 ATP + H2O = carbamoyl phosphate + L-glutamate + 2 ADP + phosphate + 2 H(+)</text>
        <dbReference type="Rhea" id="RHEA:18633"/>
        <dbReference type="ChEBI" id="CHEBI:15377"/>
        <dbReference type="ChEBI" id="CHEBI:15378"/>
        <dbReference type="ChEBI" id="CHEBI:17544"/>
        <dbReference type="ChEBI" id="CHEBI:29985"/>
        <dbReference type="ChEBI" id="CHEBI:30616"/>
        <dbReference type="ChEBI" id="CHEBI:43474"/>
        <dbReference type="ChEBI" id="CHEBI:58228"/>
        <dbReference type="ChEBI" id="CHEBI:58359"/>
        <dbReference type="ChEBI" id="CHEBI:456216"/>
        <dbReference type="EC" id="6.3.5.5"/>
    </reaction>
</comment>
<evidence type="ECO:0000256" key="23">
    <source>
        <dbReference type="ARBA" id="ARBA00048492"/>
    </source>
</evidence>
<evidence type="ECO:0000259" key="30">
    <source>
        <dbReference type="PROSITE" id="PS51855"/>
    </source>
</evidence>
<dbReference type="NCBIfam" id="TIGR01369">
    <property type="entry name" value="CPSaseII_lrg"/>
    <property type="match status" value="2"/>
</dbReference>
<dbReference type="SUPFAM" id="SSF53671">
    <property type="entry name" value="Aspartate/ornithine carbamoyltransferase"/>
    <property type="match status" value="1"/>
</dbReference>
<dbReference type="PROSITE" id="PS50975">
    <property type="entry name" value="ATP_GRASP"/>
    <property type="match status" value="4"/>
</dbReference>
<dbReference type="PROSITE" id="PS00483">
    <property type="entry name" value="DIHYDROOROTASE_2"/>
    <property type="match status" value="1"/>
</dbReference>
<evidence type="ECO:0000256" key="3">
    <source>
        <dbReference type="ARBA" id="ARBA00004852"/>
    </source>
</evidence>
<dbReference type="PROSITE" id="PS51855">
    <property type="entry name" value="MGS"/>
    <property type="match status" value="2"/>
</dbReference>
<dbReference type="SUPFAM" id="SSF48108">
    <property type="entry name" value="Carbamoyl phosphate synthetase, large subunit connection domain"/>
    <property type="match status" value="2"/>
</dbReference>
<dbReference type="PROSITE" id="PS51273">
    <property type="entry name" value="GATASE_TYPE_1"/>
    <property type="match status" value="2"/>
</dbReference>
<feature type="domain" description="MGS-like" evidence="30">
    <location>
        <begin position="1297"/>
        <end position="1455"/>
    </location>
</feature>
<evidence type="ECO:0000256" key="12">
    <source>
        <dbReference type="ARBA" id="ARBA00022801"/>
    </source>
</evidence>
<dbReference type="Gene3D" id="3.50.30.20">
    <property type="entry name" value="Carbamoyl-phosphate synthase small subunit, N-terminal domain"/>
    <property type="match status" value="2"/>
</dbReference>
<dbReference type="Gene3D" id="3.40.50.1380">
    <property type="entry name" value="Methylglyoxal synthase-like domain"/>
    <property type="match status" value="2"/>
</dbReference>
<keyword evidence="16" id="KW-0665">Pyrimidine biosynthesis</keyword>
<dbReference type="PROSITE" id="PS00866">
    <property type="entry name" value="CPSASE_1"/>
    <property type="match status" value="4"/>
</dbReference>
<comment type="similarity">
    <text evidence="18">In the 3rd section; belongs to the metallo-dependent hydrolases superfamily. DHOase family. CAD subfamily.</text>
</comment>
<evidence type="ECO:0000256" key="5">
    <source>
        <dbReference type="ARBA" id="ARBA00011643"/>
    </source>
</evidence>
<dbReference type="GO" id="GO:0016597">
    <property type="term" value="F:amino acid binding"/>
    <property type="evidence" value="ECO:0007669"/>
    <property type="project" value="InterPro"/>
</dbReference>
<evidence type="ECO:0000256" key="21">
    <source>
        <dbReference type="ARBA" id="ARBA00043998"/>
    </source>
</evidence>
<evidence type="ECO:0000256" key="11">
    <source>
        <dbReference type="ARBA" id="ARBA00022741"/>
    </source>
</evidence>
<dbReference type="VEuPathDB" id="VectorBase:LLONM1_005742"/>
<dbReference type="Proteomes" id="UP000092461">
    <property type="component" value="Unassembled WGS sequence"/>
</dbReference>
<dbReference type="GO" id="GO:0044205">
    <property type="term" value="P:'de novo' UMP biosynthetic process"/>
    <property type="evidence" value="ECO:0007669"/>
    <property type="project" value="UniProtKB-UniPathway"/>
</dbReference>
<dbReference type="NCBIfam" id="TIGR00670">
    <property type="entry name" value="asp_carb_tr"/>
    <property type="match status" value="1"/>
</dbReference>
<dbReference type="SUPFAM" id="SSF52021">
    <property type="entry name" value="Carbamoyl phosphate synthetase, small subunit N-terminal domain"/>
    <property type="match status" value="2"/>
</dbReference>
<keyword evidence="9" id="KW-0479">Metal-binding</keyword>
<organism evidence="31 32">
    <name type="scientific">Lutzomyia longipalpis</name>
    <name type="common">Sand fly</name>
    <dbReference type="NCBI Taxonomy" id="7200"/>
    <lineage>
        <taxon>Eukaryota</taxon>
        <taxon>Metazoa</taxon>
        <taxon>Ecdysozoa</taxon>
        <taxon>Arthropoda</taxon>
        <taxon>Hexapoda</taxon>
        <taxon>Insecta</taxon>
        <taxon>Pterygota</taxon>
        <taxon>Neoptera</taxon>
        <taxon>Endopterygota</taxon>
        <taxon>Diptera</taxon>
        <taxon>Nematocera</taxon>
        <taxon>Psychodoidea</taxon>
        <taxon>Psychodidae</taxon>
        <taxon>Lutzomyia</taxon>
        <taxon>Lutzomyia</taxon>
    </lineage>
</organism>
<evidence type="ECO:0000256" key="16">
    <source>
        <dbReference type="ARBA" id="ARBA00022975"/>
    </source>
</evidence>
<dbReference type="NCBIfam" id="NF003671">
    <property type="entry name" value="PRK05294.1"/>
    <property type="match status" value="2"/>
</dbReference>
<evidence type="ECO:0000256" key="24">
    <source>
        <dbReference type="ARBA" id="ARBA00048816"/>
    </source>
</evidence>
<dbReference type="InterPro" id="IPR002195">
    <property type="entry name" value="Dihydroorotase_CS"/>
</dbReference>
<dbReference type="CDD" id="cd01744">
    <property type="entry name" value="GATase1_CPSase"/>
    <property type="match status" value="2"/>
</dbReference>
<keyword evidence="12" id="KW-0378">Hydrolase</keyword>
<dbReference type="GO" id="GO:0004070">
    <property type="term" value="F:aspartate carbamoyltransferase activity"/>
    <property type="evidence" value="ECO:0007669"/>
    <property type="project" value="UniProtKB-EC"/>
</dbReference>
<evidence type="ECO:0000256" key="8">
    <source>
        <dbReference type="ARBA" id="ARBA00022679"/>
    </source>
</evidence>
<dbReference type="FunFam" id="3.30.1490.20:FF:000001">
    <property type="entry name" value="Carbamoyl-phosphate synthase large chain"/>
    <property type="match status" value="2"/>
</dbReference>
<dbReference type="InterPro" id="IPR006274">
    <property type="entry name" value="CarbamoylP_synth_ssu"/>
</dbReference>
<dbReference type="Gene3D" id="3.30.1490.20">
    <property type="entry name" value="ATP-grasp fold, A domain"/>
    <property type="match status" value="2"/>
</dbReference>
<keyword evidence="15" id="KW-0315">Glutamine amidotransferase</keyword>
<dbReference type="InterPro" id="IPR006130">
    <property type="entry name" value="Asp/Orn_carbamoylTrfase"/>
</dbReference>
<comment type="pathway">
    <text evidence="3">Pyrimidine metabolism; UMP biosynthesis via de novo pathway; (S)-dihydroorotate from bicarbonate: step 2/3.</text>
</comment>
<dbReference type="InterPro" id="IPR006275">
    <property type="entry name" value="CPSase_lsu"/>
</dbReference>
<evidence type="ECO:0000256" key="26">
    <source>
        <dbReference type="ARBA" id="ARBA00049534"/>
    </source>
</evidence>
<dbReference type="InterPro" id="IPR036914">
    <property type="entry name" value="MGS-like_dom_sf"/>
</dbReference>
<dbReference type="Gene3D" id="1.10.1030.10">
    <property type="entry name" value="Carbamoyl-phosphate synthetase, large subunit oligomerisation domain"/>
    <property type="match status" value="2"/>
</dbReference>
<evidence type="ECO:0000256" key="17">
    <source>
        <dbReference type="ARBA" id="ARBA00023268"/>
    </source>
</evidence>
<dbReference type="InterPro" id="IPR058047">
    <property type="entry name" value="CPSase_preATP-grasp"/>
</dbReference>
<dbReference type="InterPro" id="IPR013815">
    <property type="entry name" value="ATP_grasp_subdomain_1"/>
</dbReference>
<evidence type="ECO:0000256" key="27">
    <source>
        <dbReference type="PROSITE-ProRule" id="PRU00409"/>
    </source>
</evidence>
<dbReference type="EnsemblMetazoa" id="LLOJ009278-RA">
    <property type="protein sequence ID" value="LLOJ009278-PA"/>
    <property type="gene ID" value="LLOJ009278"/>
</dbReference>
<dbReference type="Pfam" id="PF00988">
    <property type="entry name" value="CPSase_sm_chain"/>
    <property type="match status" value="2"/>
</dbReference>
<dbReference type="SUPFAM" id="SSF52335">
    <property type="entry name" value="Methylglyoxal synthase-like"/>
    <property type="match status" value="2"/>
</dbReference>
<proteinExistence type="inferred from homology"/>
<dbReference type="InterPro" id="IPR032466">
    <property type="entry name" value="Metal_Hydrolase"/>
</dbReference>
<keyword evidence="13" id="KW-0862">Zinc</keyword>
<name>A0A1B0CW94_LUTLO</name>
<comment type="subunit">
    <text evidence="5">Homohexamer.</text>
</comment>
<evidence type="ECO:0000313" key="32">
    <source>
        <dbReference type="Proteomes" id="UP000092461"/>
    </source>
</evidence>
<protein>
    <submittedName>
        <fullName evidence="31">Uncharacterized protein</fullName>
    </submittedName>
</protein>
<dbReference type="Pfam" id="PF25596">
    <property type="entry name" value="CPSase_L_D1"/>
    <property type="match status" value="4"/>
</dbReference>
<evidence type="ECO:0000256" key="28">
    <source>
        <dbReference type="SAM" id="MobiDB-lite"/>
    </source>
</evidence>
<dbReference type="GO" id="GO:0004087">
    <property type="term" value="F:carbamoyl-phosphate synthase (ammonia) activity"/>
    <property type="evidence" value="ECO:0007669"/>
    <property type="project" value="UniProtKB-EC"/>
</dbReference>